<gene>
    <name evidence="3" type="ORF">JD292_09485</name>
</gene>
<keyword evidence="2" id="KW-0472">Membrane</keyword>
<feature type="transmembrane region" description="Helical" evidence="2">
    <location>
        <begin position="47"/>
        <end position="67"/>
    </location>
</feature>
<sequence length="441" mass="47595">MTTSSGILSRAVGSPLLRAIWYLWLPVAWFLPVLLILLRFSSGGWETLFLVMLSPVVVPGIALLAALPRFILRRRGWRYAPASVSSLLIASAWGLALMSLAVRGSGDSGTIDSPLRTFFSGLSERAEGMIAGFGSMLAFPCYLAALVVAIVLATRGPSREAAHQSTAQPPKSAGWMRARDLIPIGVFVLVPVLAAVAAGVGTAIMRNGPRDFAGASEANTVALDRAAFEAQRERSWDRLQEQASPVRTGIAREGWLVASHGGVRSVTADEPERYRLAASWEILFDGDPGSVAKRALSVAEAQGWKRDLRDASGPADPLDASSTDTGPAEWDDTDEAGVLLRKGYRLRNDDGYVMVLRAAIPVSPAQDERVPGTPVPKSYLRVEVESGVYWEGNPSFAGDVPTSMDSPEAQRLWSNEPPTFRGDEWPGLLAVDAGWSREWER</sequence>
<dbReference type="Proteomes" id="UP000618733">
    <property type="component" value="Unassembled WGS sequence"/>
</dbReference>
<organism evidence="3 4">
    <name type="scientific">Leucobacter edaphi</name>
    <dbReference type="NCBI Taxonomy" id="2796472"/>
    <lineage>
        <taxon>Bacteria</taxon>
        <taxon>Bacillati</taxon>
        <taxon>Actinomycetota</taxon>
        <taxon>Actinomycetes</taxon>
        <taxon>Micrococcales</taxon>
        <taxon>Microbacteriaceae</taxon>
        <taxon>Leucobacter</taxon>
    </lineage>
</organism>
<keyword evidence="4" id="KW-1185">Reference proteome</keyword>
<accession>A0A934QEW4</accession>
<dbReference type="AlphaFoldDB" id="A0A934QEW4"/>
<feature type="transmembrane region" description="Helical" evidence="2">
    <location>
        <begin position="21"/>
        <end position="41"/>
    </location>
</feature>
<feature type="transmembrane region" description="Helical" evidence="2">
    <location>
        <begin position="79"/>
        <end position="102"/>
    </location>
</feature>
<dbReference type="RefSeq" id="WP_200132508.1">
    <property type="nucleotide sequence ID" value="NZ_JAEHOI010000009.1"/>
</dbReference>
<feature type="transmembrane region" description="Helical" evidence="2">
    <location>
        <begin position="129"/>
        <end position="153"/>
    </location>
</feature>
<protein>
    <submittedName>
        <fullName evidence="3">Uncharacterized protein</fullName>
    </submittedName>
</protein>
<reference evidence="3" key="1">
    <citation type="submission" date="2020-12" db="EMBL/GenBank/DDBJ databases">
        <title>Leucobacter sp. CAS2, isolated from Chromium sludge.</title>
        <authorList>
            <person name="Xu Z."/>
        </authorList>
    </citation>
    <scope>NUCLEOTIDE SEQUENCE</scope>
    <source>
        <strain evidence="3">CSA2</strain>
    </source>
</reference>
<dbReference type="EMBL" id="JAEHOI010000009">
    <property type="protein sequence ID" value="MBK0422304.1"/>
    <property type="molecule type" value="Genomic_DNA"/>
</dbReference>
<feature type="transmembrane region" description="Helical" evidence="2">
    <location>
        <begin position="181"/>
        <end position="205"/>
    </location>
</feature>
<keyword evidence="2" id="KW-0812">Transmembrane</keyword>
<keyword evidence="2" id="KW-1133">Transmembrane helix</keyword>
<proteinExistence type="predicted"/>
<comment type="caution">
    <text evidence="3">The sequence shown here is derived from an EMBL/GenBank/DDBJ whole genome shotgun (WGS) entry which is preliminary data.</text>
</comment>
<evidence type="ECO:0000256" key="2">
    <source>
        <dbReference type="SAM" id="Phobius"/>
    </source>
</evidence>
<feature type="region of interest" description="Disordered" evidence="1">
    <location>
        <begin position="307"/>
        <end position="334"/>
    </location>
</feature>
<evidence type="ECO:0000256" key="1">
    <source>
        <dbReference type="SAM" id="MobiDB-lite"/>
    </source>
</evidence>
<name>A0A934QEW4_9MICO</name>
<evidence type="ECO:0000313" key="3">
    <source>
        <dbReference type="EMBL" id="MBK0422304.1"/>
    </source>
</evidence>
<evidence type="ECO:0000313" key="4">
    <source>
        <dbReference type="Proteomes" id="UP000618733"/>
    </source>
</evidence>